<evidence type="ECO:0000313" key="3">
    <source>
        <dbReference type="Proteomes" id="UP000790580"/>
    </source>
</evidence>
<accession>A0ABS6JMQ7</accession>
<protein>
    <submittedName>
        <fullName evidence="2">NUDIX hydrolase</fullName>
    </submittedName>
</protein>
<dbReference type="InterPro" id="IPR015797">
    <property type="entry name" value="NUDIX_hydrolase-like_dom_sf"/>
</dbReference>
<name>A0ABS6JMQ7_9BACI</name>
<proteinExistence type="predicted"/>
<gene>
    <name evidence="2" type="ORF">KS407_00065</name>
</gene>
<dbReference type="SUPFAM" id="SSF55811">
    <property type="entry name" value="Nudix"/>
    <property type="match status" value="1"/>
</dbReference>
<keyword evidence="2" id="KW-0378">Hydrolase</keyword>
<dbReference type="Proteomes" id="UP000790580">
    <property type="component" value="Unassembled WGS sequence"/>
</dbReference>
<reference evidence="2 3" key="1">
    <citation type="submission" date="2021-06" db="EMBL/GenBank/DDBJ databases">
        <title>Bacillus sp. RD4P76, an endophyte from a halophyte.</title>
        <authorList>
            <person name="Sun J.-Q."/>
        </authorList>
    </citation>
    <scope>NUCLEOTIDE SEQUENCE [LARGE SCALE GENOMIC DNA]</scope>
    <source>
        <strain evidence="2 3">JCM 17098</strain>
    </source>
</reference>
<evidence type="ECO:0000259" key="1">
    <source>
        <dbReference type="PROSITE" id="PS51462"/>
    </source>
</evidence>
<dbReference type="PROSITE" id="PS51462">
    <property type="entry name" value="NUDIX"/>
    <property type="match status" value="1"/>
</dbReference>
<evidence type="ECO:0000313" key="2">
    <source>
        <dbReference type="EMBL" id="MBU9719841.1"/>
    </source>
</evidence>
<dbReference type="Pfam" id="PF00293">
    <property type="entry name" value="NUDIX"/>
    <property type="match status" value="1"/>
</dbReference>
<comment type="caution">
    <text evidence="2">The sequence shown here is derived from an EMBL/GenBank/DDBJ whole genome shotgun (WGS) entry which is preliminary data.</text>
</comment>
<keyword evidence="3" id="KW-1185">Reference proteome</keyword>
<dbReference type="EMBL" id="JAHQCR010000001">
    <property type="protein sequence ID" value="MBU9719841.1"/>
    <property type="molecule type" value="Genomic_DNA"/>
</dbReference>
<dbReference type="GO" id="GO:0016787">
    <property type="term" value="F:hydrolase activity"/>
    <property type="evidence" value="ECO:0007669"/>
    <property type="project" value="UniProtKB-KW"/>
</dbReference>
<dbReference type="RefSeq" id="WP_088074328.1">
    <property type="nucleotide sequence ID" value="NZ_JAHQCR010000001.1"/>
</dbReference>
<organism evidence="2 3">
    <name type="scientific">Evansella alkalicola</name>
    <dbReference type="NCBI Taxonomy" id="745819"/>
    <lineage>
        <taxon>Bacteria</taxon>
        <taxon>Bacillati</taxon>
        <taxon>Bacillota</taxon>
        <taxon>Bacilli</taxon>
        <taxon>Bacillales</taxon>
        <taxon>Bacillaceae</taxon>
        <taxon>Evansella</taxon>
    </lineage>
</organism>
<dbReference type="InterPro" id="IPR000086">
    <property type="entry name" value="NUDIX_hydrolase_dom"/>
</dbReference>
<dbReference type="Gene3D" id="3.90.79.10">
    <property type="entry name" value="Nucleoside Triphosphate Pyrophosphohydrolase"/>
    <property type="match status" value="1"/>
</dbReference>
<feature type="domain" description="Nudix hydrolase" evidence="1">
    <location>
        <begin position="1"/>
        <end position="146"/>
    </location>
</feature>
<sequence>MVRKAVGAIVLQKERFLLVNKTKINTNQGKQEISGEWDFVKGGVEDSDQNLTEAVLRELYEETGSREYKIVKEFTEKICFEFPEEIKSKIGYDKQETTMFLVELTGDANSLQPEDSEIWEFKLLEKNKVADVLTHQDTKDYFLKYMK</sequence>